<evidence type="ECO:0000313" key="2">
    <source>
        <dbReference type="EMBL" id="GBP27237.1"/>
    </source>
</evidence>
<dbReference type="AlphaFoldDB" id="A0A4C1UMB3"/>
<evidence type="ECO:0000256" key="1">
    <source>
        <dbReference type="ARBA" id="ARBA00023002"/>
    </source>
</evidence>
<dbReference type="InterPro" id="IPR002347">
    <property type="entry name" value="SDR_fam"/>
</dbReference>
<keyword evidence="1" id="KW-0560">Oxidoreductase</keyword>
<dbReference type="Proteomes" id="UP000299102">
    <property type="component" value="Unassembled WGS sequence"/>
</dbReference>
<dbReference type="CDD" id="cd05327">
    <property type="entry name" value="retinol-DH_like_SDR_c_like"/>
    <property type="match status" value="1"/>
</dbReference>
<evidence type="ECO:0008006" key="4">
    <source>
        <dbReference type="Google" id="ProtNLM"/>
    </source>
</evidence>
<protein>
    <recommendedName>
        <fullName evidence="4">Retinol dehydrogenase 13</fullName>
    </recommendedName>
</protein>
<gene>
    <name evidence="2" type="ORF">EVAR_77251_1</name>
</gene>
<organism evidence="2 3">
    <name type="scientific">Eumeta variegata</name>
    <name type="common">Bagworm moth</name>
    <name type="synonym">Eumeta japonica</name>
    <dbReference type="NCBI Taxonomy" id="151549"/>
    <lineage>
        <taxon>Eukaryota</taxon>
        <taxon>Metazoa</taxon>
        <taxon>Ecdysozoa</taxon>
        <taxon>Arthropoda</taxon>
        <taxon>Hexapoda</taxon>
        <taxon>Insecta</taxon>
        <taxon>Pterygota</taxon>
        <taxon>Neoptera</taxon>
        <taxon>Endopterygota</taxon>
        <taxon>Lepidoptera</taxon>
        <taxon>Glossata</taxon>
        <taxon>Ditrysia</taxon>
        <taxon>Tineoidea</taxon>
        <taxon>Psychidae</taxon>
        <taxon>Oiketicinae</taxon>
        <taxon>Eumeta</taxon>
    </lineage>
</organism>
<proteinExistence type="predicted"/>
<dbReference type="PANTHER" id="PTHR43157:SF31">
    <property type="entry name" value="PHOSPHATIDYLINOSITOL-GLYCAN BIOSYNTHESIS CLASS F PROTEIN"/>
    <property type="match status" value="1"/>
</dbReference>
<dbReference type="STRING" id="151549.A0A4C1UMB3"/>
<dbReference type="GO" id="GO:0016491">
    <property type="term" value="F:oxidoreductase activity"/>
    <property type="evidence" value="ECO:0007669"/>
    <property type="project" value="UniProtKB-KW"/>
</dbReference>
<dbReference type="InterPro" id="IPR036291">
    <property type="entry name" value="NAD(P)-bd_dom_sf"/>
</dbReference>
<dbReference type="EMBL" id="BGZK01000191">
    <property type="protein sequence ID" value="GBP27237.1"/>
    <property type="molecule type" value="Genomic_DNA"/>
</dbReference>
<sequence length="295" mass="32215">MAPPAFCKSRVHLVGKVAIVTGANTGIGYETAKDFAERGARVILACRDPQKGNEAKEKMVKETDNENVVFKRLDLASLHSVREFAKDTLENEERLDILVNNAGAYGLGKKKTEDGLNVMIQVNHLGPFLLTCLLVPLMRKSAPSRIVNVSSTGHKISNIDVTDLNMTKTNPNHLWAYGKTKLCNVLMAVELARRLEGTGVIANSCHPGVVKTDIGRNNVSTFGVEKMVELLMSPITPWEGAQTSIHLAVCRNVKVSGKYFSDCKEEKPSSAGRDTELAKKLWIESAKLVGCSPDI</sequence>
<dbReference type="Gene3D" id="3.40.50.720">
    <property type="entry name" value="NAD(P)-binding Rossmann-like Domain"/>
    <property type="match status" value="1"/>
</dbReference>
<dbReference type="OrthoDB" id="191139at2759"/>
<comment type="caution">
    <text evidence="2">The sequence shown here is derived from an EMBL/GenBank/DDBJ whole genome shotgun (WGS) entry which is preliminary data.</text>
</comment>
<dbReference type="SUPFAM" id="SSF51735">
    <property type="entry name" value="NAD(P)-binding Rossmann-fold domains"/>
    <property type="match status" value="1"/>
</dbReference>
<name>A0A4C1UMB3_EUMVA</name>
<dbReference type="Pfam" id="PF00106">
    <property type="entry name" value="adh_short"/>
    <property type="match status" value="1"/>
</dbReference>
<reference evidence="2 3" key="1">
    <citation type="journal article" date="2019" name="Commun. Biol.">
        <title>The bagworm genome reveals a unique fibroin gene that provides high tensile strength.</title>
        <authorList>
            <person name="Kono N."/>
            <person name="Nakamura H."/>
            <person name="Ohtoshi R."/>
            <person name="Tomita M."/>
            <person name="Numata K."/>
            <person name="Arakawa K."/>
        </authorList>
    </citation>
    <scope>NUCLEOTIDE SEQUENCE [LARGE SCALE GENOMIC DNA]</scope>
</reference>
<dbReference type="PANTHER" id="PTHR43157">
    <property type="entry name" value="PHOSPHATIDYLINOSITOL-GLYCAN BIOSYNTHESIS CLASS F PROTEIN-RELATED"/>
    <property type="match status" value="1"/>
</dbReference>
<evidence type="ECO:0000313" key="3">
    <source>
        <dbReference type="Proteomes" id="UP000299102"/>
    </source>
</evidence>
<keyword evidence="3" id="KW-1185">Reference proteome</keyword>
<dbReference type="PRINTS" id="PR00081">
    <property type="entry name" value="GDHRDH"/>
</dbReference>
<accession>A0A4C1UMB3</accession>